<sequence>MKTIPAAFAEHLGQDATTTCHCWKVTLKDGAVIGFTDHDEAISFAGTSYLAASGFAASDNDGETGLGAGVGEVAGGFSSEAIAEGDLAAGRFDGARVELFLVNWQASDQHVLLNMREIGEVTRAGGAFRAELRSLAHRLGQPQGRVYGRRCDAALGDRRCSVDLARFTGHGRVAAVDASGGLLVSGLDAFADGFFSRGKLRFLTGPLAGEGFDLDGQERRDGGVLLSFWLLPEQTPLPGDRFSVTAGCDKSFSTCRAKFANHLNFRGFPHLPGADFAYSYAAGGESHDGGALFS</sequence>
<dbReference type="Proteomes" id="UP000191987">
    <property type="component" value="Unassembled WGS sequence"/>
</dbReference>
<dbReference type="InterPro" id="IPR011928">
    <property type="entry name" value="Phage_phiJL001_Gp84"/>
</dbReference>
<dbReference type="AlphaFoldDB" id="A0A1S7PUQ4"/>
<accession>A0A1S7PUQ4</accession>
<evidence type="ECO:0000313" key="2">
    <source>
        <dbReference type="EMBL" id="CUX26407.1"/>
    </source>
</evidence>
<dbReference type="NCBIfam" id="TIGR02218">
    <property type="entry name" value="phg_TIGR02218"/>
    <property type="match status" value="1"/>
</dbReference>
<dbReference type="Pfam" id="PF09931">
    <property type="entry name" value="Phage_phiJL001_Gp84_N"/>
    <property type="match status" value="1"/>
</dbReference>
<organism evidence="2 3">
    <name type="scientific">Agrobacterium deltaense Zutra 3/1</name>
    <dbReference type="NCBI Taxonomy" id="1183427"/>
    <lineage>
        <taxon>Bacteria</taxon>
        <taxon>Pseudomonadati</taxon>
        <taxon>Pseudomonadota</taxon>
        <taxon>Alphaproteobacteria</taxon>
        <taxon>Hyphomicrobiales</taxon>
        <taxon>Rhizobiaceae</taxon>
        <taxon>Rhizobium/Agrobacterium group</taxon>
        <taxon>Agrobacterium</taxon>
    </lineage>
</organism>
<reference evidence="2 3" key="1">
    <citation type="submission" date="2016-01" db="EMBL/GenBank/DDBJ databases">
        <authorList>
            <person name="Oliw E.H."/>
        </authorList>
    </citation>
    <scope>NUCLEOTIDE SEQUENCE [LARGE SCALE GENOMIC DNA]</scope>
    <source>
        <strain evidence="2 3">Zutra 3-1</strain>
    </source>
</reference>
<dbReference type="InterPro" id="IPR018964">
    <property type="entry name" value="Phage_phiJL001_Gp84_C"/>
</dbReference>
<dbReference type="Pfam" id="PF09356">
    <property type="entry name" value="Phage_BR0599"/>
    <property type="match status" value="1"/>
</dbReference>
<protein>
    <recommendedName>
        <fullName evidence="1">Bacteriophage phiJL001 Gp84 C-terminal domain-containing protein</fullName>
    </recommendedName>
</protein>
<evidence type="ECO:0000313" key="3">
    <source>
        <dbReference type="Proteomes" id="UP000191987"/>
    </source>
</evidence>
<feature type="domain" description="Bacteriophage phiJL001 Gp84 C-terminal" evidence="1">
    <location>
        <begin position="193"/>
        <end position="275"/>
    </location>
</feature>
<proteinExistence type="predicted"/>
<dbReference type="RefSeq" id="WP_080817363.1">
    <property type="nucleotide sequence ID" value="NZ_LT009748.1"/>
</dbReference>
<gene>
    <name evidence="2" type="ORF">AGR7C_Cc190015</name>
</gene>
<dbReference type="EMBL" id="FBWG01000011">
    <property type="protein sequence ID" value="CUX26407.1"/>
    <property type="molecule type" value="Genomic_DNA"/>
</dbReference>
<name>A0A1S7PUQ4_9HYPH</name>
<evidence type="ECO:0000259" key="1">
    <source>
        <dbReference type="Pfam" id="PF09356"/>
    </source>
</evidence>